<keyword evidence="1" id="KW-0472">Membrane</keyword>
<reference evidence="2 3" key="1">
    <citation type="submission" date="2018-07" db="EMBL/GenBank/DDBJ databases">
        <title>Section-level genome sequencing of Aspergillus section Nigri to investigate inter- and intra-species variation.</title>
        <authorList>
            <consortium name="DOE Joint Genome Institute"/>
            <person name="Vesth T.C."/>
            <person name="Nybo J.L."/>
            <person name="Theobald S."/>
            <person name="Frisvad J.C."/>
            <person name="Larsen T.O."/>
            <person name="Nielsen K.F."/>
            <person name="Hoof J.B."/>
            <person name="Brandl J."/>
            <person name="Salamov A."/>
            <person name="Riley R."/>
            <person name="Gladden J.M."/>
            <person name="Phatale P."/>
            <person name="Nielsen M.T."/>
            <person name="Lyhne E.K."/>
            <person name="Kogle M.E."/>
            <person name="Strasser K."/>
            <person name="McDonnell E."/>
            <person name="Barry K."/>
            <person name="Clum A."/>
            <person name="Chen C."/>
            <person name="Nolan M."/>
            <person name="Sandor L."/>
            <person name="Kuo A."/>
            <person name="Lipzen A."/>
            <person name="Hainaut M."/>
            <person name="Drula E."/>
            <person name="Tsang A."/>
            <person name="Magnuson J.K."/>
            <person name="Henrissat B."/>
            <person name="Wiebenga A."/>
            <person name="Simmons B.A."/>
            <person name="Makela M.R."/>
            <person name="De vries R.P."/>
            <person name="Grigoriev I.V."/>
            <person name="Mortensen U.H."/>
            <person name="Baker S.E."/>
            <person name="Andersen M.R."/>
        </authorList>
    </citation>
    <scope>NUCLEOTIDE SEQUENCE [LARGE SCALE GENOMIC DNA]</scope>
    <source>
        <strain evidence="2 3">ATCC 13496</strain>
    </source>
</reference>
<evidence type="ECO:0000313" key="2">
    <source>
        <dbReference type="EMBL" id="RDH25886.1"/>
    </source>
</evidence>
<proteinExistence type="predicted"/>
<accession>A0A370CG88</accession>
<dbReference type="Proteomes" id="UP000253845">
    <property type="component" value="Unassembled WGS sequence"/>
</dbReference>
<evidence type="ECO:0000313" key="3">
    <source>
        <dbReference type="Proteomes" id="UP000253845"/>
    </source>
</evidence>
<dbReference type="EMBL" id="KZ851899">
    <property type="protein sequence ID" value="RDH25886.1"/>
    <property type="molecule type" value="Genomic_DNA"/>
</dbReference>
<keyword evidence="1" id="KW-1133">Transmembrane helix</keyword>
<sequence>MGRKASRMPHTGTSFLEGLVAGAGRVSSVTGARLEVSSEPSLTLLLLLLLLVLLLLIDHHLMMLIIIWVPPHDAPNMYFGCKYLVAQHSLRLVRQPACNQSGAPEQ</sequence>
<organism evidence="2 3">
    <name type="scientific">Aspergillus niger ATCC 13496</name>
    <dbReference type="NCBI Taxonomy" id="1353008"/>
    <lineage>
        <taxon>Eukaryota</taxon>
        <taxon>Fungi</taxon>
        <taxon>Dikarya</taxon>
        <taxon>Ascomycota</taxon>
        <taxon>Pezizomycotina</taxon>
        <taxon>Eurotiomycetes</taxon>
        <taxon>Eurotiomycetidae</taxon>
        <taxon>Eurotiales</taxon>
        <taxon>Aspergillaceae</taxon>
        <taxon>Aspergillus</taxon>
        <taxon>Aspergillus subgen. Circumdati</taxon>
    </lineage>
</organism>
<evidence type="ECO:0000256" key="1">
    <source>
        <dbReference type="SAM" id="Phobius"/>
    </source>
</evidence>
<feature type="transmembrane region" description="Helical" evidence="1">
    <location>
        <begin position="44"/>
        <end position="69"/>
    </location>
</feature>
<dbReference type="VEuPathDB" id="FungiDB:M747DRAFT_6296"/>
<name>A0A370CG88_ASPNG</name>
<gene>
    <name evidence="2" type="ORF">M747DRAFT_6296</name>
</gene>
<keyword evidence="1" id="KW-0812">Transmembrane</keyword>
<protein>
    <submittedName>
        <fullName evidence="2">Uncharacterized protein</fullName>
    </submittedName>
</protein>
<dbReference type="AlphaFoldDB" id="A0A370CG88"/>